<dbReference type="GO" id="GO:0003677">
    <property type="term" value="F:DNA binding"/>
    <property type="evidence" value="ECO:0007669"/>
    <property type="project" value="InterPro"/>
</dbReference>
<dbReference type="InterPro" id="IPR038109">
    <property type="entry name" value="DNA_bind_recomb_sf"/>
</dbReference>
<sequence>MYKEQTTIKPKIRCAIYTRKSTEEGLDQEFNSLDAQRESAESYILSQRHEGWFAVNDRYDDGGFSGGSMDRPALKRLVKDIQKKEIDCVVVYKVDRISRSLADFCKLMDLFEQYNVAFVSVTQSFNTTSSMGRLTLNILLSFAQFEREVIGERIRDKLAAMKRKGMHTGGHPVLGYDRDSVAKKLVLNKKEAKLVRYIFDRFPQLGSTHMLAKELNQKGYVTKSWVTQKGEHRGGHKWSKTRIYRILHNRLYLGQITHRDKWYPGEHKAIISQDIWDKAHDVFNKQPRSRAAATRARTPALLKGILRCGVCRSSMGITFTRKNGKMYRYYQCLHASKNGYDSCDIKSVAAGVIEEPVMDQLKKIFRSPEIVSRIFLRVKEKHFEMLNDLRDQEKHLAKQLSACESKIKKHGDIFDDSTFILESDLSQLKKESDFIREKLNAIRIQISTYESMSVEELDRWPILENFEAIWNELFPKEQARLMQLLIGKVIVYPHGLEIYIRRDGLNSFVSELQSDMKLKNPLEEEAI</sequence>
<dbReference type="Pfam" id="PF07508">
    <property type="entry name" value="Recombinase"/>
    <property type="match status" value="1"/>
</dbReference>
<dbReference type="EMBL" id="QZJZ01000020">
    <property type="protein sequence ID" value="RJP60908.1"/>
    <property type="molecule type" value="Genomic_DNA"/>
</dbReference>
<feature type="coiled-coil region" evidence="1">
    <location>
        <begin position="386"/>
        <end position="445"/>
    </location>
</feature>
<feature type="domain" description="Recombinase" evidence="3">
    <location>
        <begin position="173"/>
        <end position="289"/>
    </location>
</feature>
<organism evidence="4 5">
    <name type="scientific">Candidatus Auribacter fodinae</name>
    <dbReference type="NCBI Taxonomy" id="2093366"/>
    <lineage>
        <taxon>Bacteria</taxon>
        <taxon>Pseudomonadati</taxon>
        <taxon>Candidatus Auribacterota</taxon>
        <taxon>Candidatus Auribacteria</taxon>
        <taxon>Candidatus Auribacterales</taxon>
        <taxon>Candidatus Auribacteraceae</taxon>
        <taxon>Candidatus Auribacter</taxon>
    </lineage>
</organism>
<name>A0A3A4REV6_9BACT</name>
<dbReference type="PROSITE" id="PS51737">
    <property type="entry name" value="RECOMBINASE_DNA_BIND"/>
    <property type="match status" value="1"/>
</dbReference>
<dbReference type="PANTHER" id="PTHR30461">
    <property type="entry name" value="DNA-INVERTASE FROM LAMBDOID PROPHAGE"/>
    <property type="match status" value="1"/>
</dbReference>
<evidence type="ECO:0000313" key="4">
    <source>
        <dbReference type="EMBL" id="RJP60908.1"/>
    </source>
</evidence>
<comment type="caution">
    <text evidence="4">The sequence shown here is derived from an EMBL/GenBank/DDBJ whole genome shotgun (WGS) entry which is preliminary data.</text>
</comment>
<dbReference type="Gene3D" id="3.90.1750.20">
    <property type="entry name" value="Putative Large Serine Recombinase, Chain B, Domain 2"/>
    <property type="match status" value="1"/>
</dbReference>
<dbReference type="InterPro" id="IPR036162">
    <property type="entry name" value="Resolvase-like_N_sf"/>
</dbReference>
<dbReference type="CDD" id="cd03768">
    <property type="entry name" value="SR_ResInv"/>
    <property type="match status" value="1"/>
</dbReference>
<dbReference type="Pfam" id="PF00239">
    <property type="entry name" value="Resolvase"/>
    <property type="match status" value="1"/>
</dbReference>
<dbReference type="GO" id="GO:0000150">
    <property type="term" value="F:DNA strand exchange activity"/>
    <property type="evidence" value="ECO:0007669"/>
    <property type="project" value="InterPro"/>
</dbReference>
<evidence type="ECO:0000259" key="3">
    <source>
        <dbReference type="PROSITE" id="PS51737"/>
    </source>
</evidence>
<evidence type="ECO:0000259" key="2">
    <source>
        <dbReference type="PROSITE" id="PS51736"/>
    </source>
</evidence>
<dbReference type="PROSITE" id="PS51736">
    <property type="entry name" value="RECOMBINASES_3"/>
    <property type="match status" value="1"/>
</dbReference>
<gene>
    <name evidence="4" type="ORF">C4541_03175</name>
</gene>
<protein>
    <submittedName>
        <fullName evidence="4">Recombinase family protein</fullName>
    </submittedName>
</protein>
<dbReference type="InterPro" id="IPR025827">
    <property type="entry name" value="Zn_ribbon_recom_dom"/>
</dbReference>
<dbReference type="InterPro" id="IPR006119">
    <property type="entry name" value="Resolv_N"/>
</dbReference>
<dbReference type="InterPro" id="IPR050639">
    <property type="entry name" value="SSR_resolvase"/>
</dbReference>
<reference evidence="4 5" key="1">
    <citation type="journal article" date="2017" name="ISME J.">
        <title>Energy and carbon metabolisms in a deep terrestrial subsurface fluid microbial community.</title>
        <authorList>
            <person name="Momper L."/>
            <person name="Jungbluth S.P."/>
            <person name="Lee M.D."/>
            <person name="Amend J.P."/>
        </authorList>
    </citation>
    <scope>NUCLEOTIDE SEQUENCE [LARGE SCALE GENOMIC DNA]</scope>
    <source>
        <strain evidence="4">SURF_26</strain>
    </source>
</reference>
<evidence type="ECO:0000313" key="5">
    <source>
        <dbReference type="Proteomes" id="UP000266426"/>
    </source>
</evidence>
<evidence type="ECO:0000256" key="1">
    <source>
        <dbReference type="SAM" id="Coils"/>
    </source>
</evidence>
<dbReference type="PANTHER" id="PTHR30461:SF23">
    <property type="entry name" value="DNA RECOMBINASE-RELATED"/>
    <property type="match status" value="1"/>
</dbReference>
<dbReference type="Proteomes" id="UP000266426">
    <property type="component" value="Unassembled WGS sequence"/>
</dbReference>
<keyword evidence="1" id="KW-0175">Coiled coil</keyword>
<proteinExistence type="predicted"/>
<dbReference type="AlphaFoldDB" id="A0A3A4REV6"/>
<dbReference type="Gene3D" id="3.40.50.1390">
    <property type="entry name" value="Resolvase, N-terminal catalytic domain"/>
    <property type="match status" value="1"/>
</dbReference>
<dbReference type="InterPro" id="IPR011109">
    <property type="entry name" value="DNA_bind_recombinase_dom"/>
</dbReference>
<dbReference type="SUPFAM" id="SSF53041">
    <property type="entry name" value="Resolvase-like"/>
    <property type="match status" value="1"/>
</dbReference>
<accession>A0A3A4REV6</accession>
<dbReference type="SMART" id="SM00857">
    <property type="entry name" value="Resolvase"/>
    <property type="match status" value="1"/>
</dbReference>
<dbReference type="Pfam" id="PF13408">
    <property type="entry name" value="Zn_ribbon_recom"/>
    <property type="match status" value="1"/>
</dbReference>
<feature type="domain" description="Resolvase/invertase-type recombinase catalytic" evidence="2">
    <location>
        <begin position="13"/>
        <end position="165"/>
    </location>
</feature>